<evidence type="ECO:0000313" key="2">
    <source>
        <dbReference type="Proteomes" id="UP000652761"/>
    </source>
</evidence>
<comment type="caution">
    <text evidence="1">The sequence shown here is derived from an EMBL/GenBank/DDBJ whole genome shotgun (WGS) entry which is preliminary data.</text>
</comment>
<reference evidence="1" key="1">
    <citation type="submission" date="2017-07" db="EMBL/GenBank/DDBJ databases">
        <title>Taro Niue Genome Assembly and Annotation.</title>
        <authorList>
            <person name="Atibalentja N."/>
            <person name="Keating K."/>
            <person name="Fields C.J."/>
        </authorList>
    </citation>
    <scope>NUCLEOTIDE SEQUENCE</scope>
    <source>
        <strain evidence="1">Niue_2</strain>
        <tissue evidence="1">Leaf</tissue>
    </source>
</reference>
<evidence type="ECO:0000313" key="1">
    <source>
        <dbReference type="EMBL" id="MQM23140.1"/>
    </source>
</evidence>
<dbReference type="AlphaFoldDB" id="A0A843XVW8"/>
<name>A0A843XVW8_COLES</name>
<dbReference type="EMBL" id="NMUH01015187">
    <property type="protein sequence ID" value="MQM23140.1"/>
    <property type="molecule type" value="Genomic_DNA"/>
</dbReference>
<accession>A0A843XVW8</accession>
<sequence length="103" mass="11506">MVELLRGMVSAVSPTDANTRTLPPPSHFCFLFFVVARRADPSKRKKGYRNSGGGKPCRRSILLLLHPAVRVAAEPDLFCIVKEHLLQMTNWKGNRADASYVPK</sequence>
<keyword evidence="2" id="KW-1185">Reference proteome</keyword>
<proteinExistence type="predicted"/>
<organism evidence="1 2">
    <name type="scientific">Colocasia esculenta</name>
    <name type="common">Wild taro</name>
    <name type="synonym">Arum esculentum</name>
    <dbReference type="NCBI Taxonomy" id="4460"/>
    <lineage>
        <taxon>Eukaryota</taxon>
        <taxon>Viridiplantae</taxon>
        <taxon>Streptophyta</taxon>
        <taxon>Embryophyta</taxon>
        <taxon>Tracheophyta</taxon>
        <taxon>Spermatophyta</taxon>
        <taxon>Magnoliopsida</taxon>
        <taxon>Liliopsida</taxon>
        <taxon>Araceae</taxon>
        <taxon>Aroideae</taxon>
        <taxon>Colocasieae</taxon>
        <taxon>Colocasia</taxon>
    </lineage>
</organism>
<gene>
    <name evidence="1" type="ORF">Taro_056203</name>
</gene>
<dbReference type="Proteomes" id="UP000652761">
    <property type="component" value="Unassembled WGS sequence"/>
</dbReference>
<protein>
    <submittedName>
        <fullName evidence="1">Uncharacterized protein</fullName>
    </submittedName>
</protein>